<feature type="transmembrane region" description="Helical" evidence="1">
    <location>
        <begin position="49"/>
        <end position="67"/>
    </location>
</feature>
<evidence type="ECO:0000313" key="3">
    <source>
        <dbReference type="Proteomes" id="UP000036951"/>
    </source>
</evidence>
<sequence>MPMMNGFVPKKIQPWIYVVFAFFFQLAGGMYAGAMPHVMGDMCIMREDVTMIVLCGVIGVNMPFPFLFRFKFRFTNRQLLITAALAIAACNWLCMYTESVPVLCLLSYVAGFFKLCGTFECLSNVQLWMTSKRDFTIFFPLLYCIVVGNMSLSPWITVHLTYIFQSWYAMHWAMTGAMLFIALMVYVLTHDFRFMKPLPLISLDWLGCVLWSALLIEVVFLFNYGEYYNWWDGRPFRVVTFMVPVTFYFALQRMRHIRHPYIAPEAWLYKRLLPLLAVFALVELINSTPKILQNTFTSGVLHFGAMSTSVFYLVEWAGTICGCMFVMFWIKVLRQKFTRLLTVGLMALLAYEVQMYLMVTPGLDIESLFIPIFCRTFGVAIFFTALTIYLEELMPFQHFFMGLTMVGFIRNGVVDTICSGIYSFSLRHHIAENFARAMPYDATQVILVSLKQLFGVTCIIATVVLLIFLVWDIQPVRDTLKRMPYWSVVGRLLRRQMSSGK</sequence>
<dbReference type="EMBL" id="LFQU01000001">
    <property type="protein sequence ID" value="KOO69903.1"/>
    <property type="molecule type" value="Genomic_DNA"/>
</dbReference>
<dbReference type="SUPFAM" id="SSF103473">
    <property type="entry name" value="MFS general substrate transporter"/>
    <property type="match status" value="1"/>
</dbReference>
<keyword evidence="1" id="KW-0812">Transmembrane</keyword>
<dbReference type="OrthoDB" id="1404010at2"/>
<feature type="transmembrane region" description="Helical" evidence="1">
    <location>
        <begin position="337"/>
        <end position="357"/>
    </location>
</feature>
<keyword evidence="3" id="KW-1185">Reference proteome</keyword>
<feature type="transmembrane region" description="Helical" evidence="1">
    <location>
        <begin position="453"/>
        <end position="473"/>
    </location>
</feature>
<feature type="transmembrane region" description="Helical" evidence="1">
    <location>
        <begin position="369"/>
        <end position="390"/>
    </location>
</feature>
<keyword evidence="1" id="KW-0472">Membrane</keyword>
<feature type="transmembrane region" description="Helical" evidence="1">
    <location>
        <begin position="168"/>
        <end position="188"/>
    </location>
</feature>
<feature type="transmembrane region" description="Helical" evidence="1">
    <location>
        <begin position="79"/>
        <end position="99"/>
    </location>
</feature>
<feature type="transmembrane region" description="Helical" evidence="1">
    <location>
        <begin position="105"/>
        <end position="123"/>
    </location>
</feature>
<feature type="transmembrane region" description="Helical" evidence="1">
    <location>
        <begin position="309"/>
        <end position="330"/>
    </location>
</feature>
<feature type="transmembrane region" description="Helical" evidence="1">
    <location>
        <begin position="135"/>
        <end position="156"/>
    </location>
</feature>
<gene>
    <name evidence="2" type="ORF">ACU52_01305</name>
</gene>
<dbReference type="InterPro" id="IPR036259">
    <property type="entry name" value="MFS_trans_sf"/>
</dbReference>
<proteinExistence type="predicted"/>
<comment type="caution">
    <text evidence="2">The sequence shown here is derived from an EMBL/GenBank/DDBJ whole genome shotgun (WGS) entry which is preliminary data.</text>
</comment>
<evidence type="ECO:0000256" key="1">
    <source>
        <dbReference type="SAM" id="Phobius"/>
    </source>
</evidence>
<dbReference type="AlphaFoldDB" id="A0A8E1R021"/>
<reference evidence="2 3" key="1">
    <citation type="submission" date="2015-06" db="EMBL/GenBank/DDBJ databases">
        <title>Prevotella sp. 109, sp. nov., a novel member of the family Prevotellaceae isolated from human faeces.</title>
        <authorList>
            <person name="Shkoporov A.N."/>
            <person name="Chaplin A.V."/>
            <person name="Kafarskaia L.I."/>
            <person name="Efimov B.A."/>
        </authorList>
    </citation>
    <scope>NUCLEOTIDE SEQUENCE [LARGE SCALE GENOMIC DNA]</scope>
    <source>
        <strain evidence="2 3">109</strain>
    </source>
</reference>
<name>A0A8E1R021_9BACT</name>
<keyword evidence="1" id="KW-1133">Transmembrane helix</keyword>
<protein>
    <submittedName>
        <fullName evidence="2">Membrane protein</fullName>
    </submittedName>
</protein>
<organism evidence="2 3">
    <name type="scientific">Xylanibacter rarus</name>
    <dbReference type="NCBI Taxonomy" id="1676614"/>
    <lineage>
        <taxon>Bacteria</taxon>
        <taxon>Pseudomonadati</taxon>
        <taxon>Bacteroidota</taxon>
        <taxon>Bacteroidia</taxon>
        <taxon>Bacteroidales</taxon>
        <taxon>Prevotellaceae</taxon>
        <taxon>Xylanibacter</taxon>
    </lineage>
</organism>
<feature type="transmembrane region" description="Helical" evidence="1">
    <location>
        <begin position="272"/>
        <end position="289"/>
    </location>
</feature>
<accession>A0A8E1R021</accession>
<feature type="transmembrane region" description="Helical" evidence="1">
    <location>
        <begin position="234"/>
        <end position="251"/>
    </location>
</feature>
<dbReference type="Proteomes" id="UP000036951">
    <property type="component" value="Unassembled WGS sequence"/>
</dbReference>
<evidence type="ECO:0000313" key="2">
    <source>
        <dbReference type="EMBL" id="KOO69903.1"/>
    </source>
</evidence>
<feature type="transmembrane region" description="Helical" evidence="1">
    <location>
        <begin position="12"/>
        <end position="34"/>
    </location>
</feature>
<feature type="transmembrane region" description="Helical" evidence="1">
    <location>
        <begin position="200"/>
        <end position="222"/>
    </location>
</feature>